<feature type="transmembrane region" description="Helical" evidence="8">
    <location>
        <begin position="94"/>
        <end position="115"/>
    </location>
</feature>
<dbReference type="InterPro" id="IPR005821">
    <property type="entry name" value="Ion_trans_dom"/>
</dbReference>
<keyword evidence="6 8" id="KW-0472">Membrane</keyword>
<comment type="caution">
    <text evidence="10">The sequence shown here is derived from an EMBL/GenBank/DDBJ whole genome shotgun (WGS) entry which is preliminary data.</text>
</comment>
<keyword evidence="11" id="KW-1185">Reference proteome</keyword>
<dbReference type="Pfam" id="PF00520">
    <property type="entry name" value="Ion_trans"/>
    <property type="match status" value="1"/>
</dbReference>
<evidence type="ECO:0000256" key="3">
    <source>
        <dbReference type="ARBA" id="ARBA00022692"/>
    </source>
</evidence>
<dbReference type="Gene3D" id="2.60.120.10">
    <property type="entry name" value="Jelly Rolls"/>
    <property type="match status" value="1"/>
</dbReference>
<dbReference type="Gene3D" id="1.10.287.70">
    <property type="match status" value="1"/>
</dbReference>
<feature type="transmembrane region" description="Helical" evidence="8">
    <location>
        <begin position="217"/>
        <end position="237"/>
    </location>
</feature>
<evidence type="ECO:0000313" key="11">
    <source>
        <dbReference type="Proteomes" id="UP001162131"/>
    </source>
</evidence>
<keyword evidence="4 8" id="KW-1133">Transmembrane helix</keyword>
<dbReference type="InterPro" id="IPR000595">
    <property type="entry name" value="cNMP-bd_dom"/>
</dbReference>
<name>A0AAU9IQB2_9CILI</name>
<evidence type="ECO:0000313" key="10">
    <source>
        <dbReference type="EMBL" id="CAG9315921.1"/>
    </source>
</evidence>
<evidence type="ECO:0000256" key="5">
    <source>
        <dbReference type="ARBA" id="ARBA00023065"/>
    </source>
</evidence>
<dbReference type="GO" id="GO:0005249">
    <property type="term" value="F:voltage-gated potassium channel activity"/>
    <property type="evidence" value="ECO:0007669"/>
    <property type="project" value="InterPro"/>
</dbReference>
<feature type="domain" description="Cyclic nucleotide-binding" evidence="9">
    <location>
        <begin position="397"/>
        <end position="514"/>
    </location>
</feature>
<evidence type="ECO:0000259" key="9">
    <source>
        <dbReference type="PROSITE" id="PS50042"/>
    </source>
</evidence>
<evidence type="ECO:0000256" key="8">
    <source>
        <dbReference type="SAM" id="Phobius"/>
    </source>
</evidence>
<dbReference type="SUPFAM" id="SSF51206">
    <property type="entry name" value="cAMP-binding domain-like"/>
    <property type="match status" value="1"/>
</dbReference>
<dbReference type="PROSITE" id="PS50042">
    <property type="entry name" value="CNMP_BINDING_3"/>
    <property type="match status" value="1"/>
</dbReference>
<feature type="transmembrane region" description="Helical" evidence="8">
    <location>
        <begin position="289"/>
        <end position="312"/>
    </location>
</feature>
<dbReference type="EMBL" id="CAJZBQ010000014">
    <property type="protein sequence ID" value="CAG9315921.1"/>
    <property type="molecule type" value="Genomic_DNA"/>
</dbReference>
<dbReference type="InterPro" id="IPR018490">
    <property type="entry name" value="cNMP-bd_dom_sf"/>
</dbReference>
<gene>
    <name evidence="10" type="ORF">BSTOLATCC_MIC14665</name>
</gene>
<evidence type="ECO:0000256" key="6">
    <source>
        <dbReference type="ARBA" id="ARBA00023136"/>
    </source>
</evidence>
<evidence type="ECO:0000256" key="7">
    <source>
        <dbReference type="ARBA" id="ARBA00023303"/>
    </source>
</evidence>
<dbReference type="PANTHER" id="PTHR47823:SF9">
    <property type="entry name" value="CHROMOSOME UNDETERMINED SCAFFOLD_10, WHOLE GENOME SHOTGUN SEQUENCE"/>
    <property type="match status" value="1"/>
</dbReference>
<keyword evidence="2" id="KW-0813">Transport</keyword>
<dbReference type="Proteomes" id="UP001162131">
    <property type="component" value="Unassembled WGS sequence"/>
</dbReference>
<dbReference type="SMART" id="SM00100">
    <property type="entry name" value="cNMP"/>
    <property type="match status" value="1"/>
</dbReference>
<dbReference type="GO" id="GO:0016020">
    <property type="term" value="C:membrane"/>
    <property type="evidence" value="ECO:0007669"/>
    <property type="project" value="UniProtKB-SubCell"/>
</dbReference>
<evidence type="ECO:0000256" key="1">
    <source>
        <dbReference type="ARBA" id="ARBA00004141"/>
    </source>
</evidence>
<proteinExistence type="predicted"/>
<dbReference type="CDD" id="cd00038">
    <property type="entry name" value="CAP_ED"/>
    <property type="match status" value="1"/>
</dbReference>
<dbReference type="AlphaFoldDB" id="A0AAU9IQB2"/>
<dbReference type="PRINTS" id="PR01463">
    <property type="entry name" value="EAGCHANLFMLY"/>
</dbReference>
<dbReference type="FunFam" id="1.10.287.70:FF:000123">
    <property type="entry name" value="Potassium channel KAT3"/>
    <property type="match status" value="1"/>
</dbReference>
<dbReference type="Pfam" id="PF00027">
    <property type="entry name" value="cNMP_binding"/>
    <property type="match status" value="1"/>
</dbReference>
<comment type="subcellular location">
    <subcellularLocation>
        <location evidence="1">Membrane</location>
        <topology evidence="1">Multi-pass membrane protein</topology>
    </subcellularLocation>
</comment>
<keyword evidence="3 8" id="KW-0812">Transmembrane</keyword>
<feature type="transmembrane region" description="Helical" evidence="8">
    <location>
        <begin position="262"/>
        <end position="283"/>
    </location>
</feature>
<accession>A0AAU9IQB2</accession>
<dbReference type="InterPro" id="IPR003938">
    <property type="entry name" value="K_chnl_volt-dep_EAG/ELK/ERG"/>
</dbReference>
<evidence type="ECO:0000256" key="4">
    <source>
        <dbReference type="ARBA" id="ARBA00022989"/>
    </source>
</evidence>
<dbReference type="PANTHER" id="PTHR47823">
    <property type="entry name" value="ION_TRANS DOMAIN-CONTAINING PROTEIN"/>
    <property type="match status" value="1"/>
</dbReference>
<evidence type="ECO:0000256" key="2">
    <source>
        <dbReference type="ARBA" id="ARBA00022448"/>
    </source>
</evidence>
<sequence length="652" mass="76327">MMRLQKELKIYGTSAIANDLLESPMDNKKRTIQLKSATAIKNFMKGDQIEHYYVINQDGKFKSIWNFLIAMLLLYTAIVLPIELAFIDGKTYDVWWWINVWINAIFFSDVIINCFTTYTDSNGTVIKSRKKIFMRYLKSWLLLDIAACFPFDFVETDSGSSSSTSKYNGLARLARLPRLSRLIRISRMFKVVTNYNKFEFVEKVQNFFNIKRTALRLLMFSITVLLCVHVISCLWYWSAKMQGFPPDCWVVKSGYMDLTSESLYLTSMYWAFTTLSTVGYGDIHPWNDLEVLICMVWMMFGLCFFSFTIGSLSSMLSSLDTREIVLNNKLTIIDEFAKETKLKKVLRLRLRHALKYSTESAGFSWSDKLNIFNELPRELKYEVALSMHQGAIKHLPFFMEKDKVFVASVVPFLQHLFLKHKEIIFTEGEYADEIYFLYKGTVNYVMGPEKVSYKKLQEGSYFGDIEVIEVILRKYTVVAKTDVHLLTMSKSVVSYILEEFPTISKDMREIAYKRDKINQLAKEEFAEYLRLKETKEIEGKDLKEVKDMIRDIVDKRKNTKEMLSPKEKEEIKFSEVVNKMDENNFMLTKMEGKLQSICEISNEILEFMRKDPKKGLPKLKVPKKLKGLAEERDKTERSFKFDMNTLEFKPVE</sequence>
<reference evidence="10" key="1">
    <citation type="submission" date="2021-09" db="EMBL/GenBank/DDBJ databases">
        <authorList>
            <consortium name="AG Swart"/>
            <person name="Singh M."/>
            <person name="Singh A."/>
            <person name="Seah K."/>
            <person name="Emmerich C."/>
        </authorList>
    </citation>
    <scope>NUCLEOTIDE SEQUENCE</scope>
    <source>
        <strain evidence="10">ATCC30299</strain>
    </source>
</reference>
<organism evidence="10 11">
    <name type="scientific">Blepharisma stoltei</name>
    <dbReference type="NCBI Taxonomy" id="1481888"/>
    <lineage>
        <taxon>Eukaryota</taxon>
        <taxon>Sar</taxon>
        <taxon>Alveolata</taxon>
        <taxon>Ciliophora</taxon>
        <taxon>Postciliodesmatophora</taxon>
        <taxon>Heterotrichea</taxon>
        <taxon>Heterotrichida</taxon>
        <taxon>Blepharismidae</taxon>
        <taxon>Blepharisma</taxon>
    </lineage>
</organism>
<dbReference type="InterPro" id="IPR014710">
    <property type="entry name" value="RmlC-like_jellyroll"/>
</dbReference>
<keyword evidence="5" id="KW-0406">Ion transport</keyword>
<protein>
    <recommendedName>
        <fullName evidence="9">Cyclic nucleotide-binding domain-containing protein</fullName>
    </recommendedName>
</protein>
<dbReference type="SUPFAM" id="SSF81324">
    <property type="entry name" value="Voltage-gated potassium channels"/>
    <property type="match status" value="1"/>
</dbReference>
<dbReference type="Gene3D" id="1.10.287.630">
    <property type="entry name" value="Helix hairpin bin"/>
    <property type="match status" value="1"/>
</dbReference>
<feature type="transmembrane region" description="Helical" evidence="8">
    <location>
        <begin position="64"/>
        <end position="82"/>
    </location>
</feature>
<keyword evidence="7" id="KW-0407">Ion channel</keyword>